<keyword evidence="2" id="KW-1185">Reference proteome</keyword>
<evidence type="ECO:0000313" key="1">
    <source>
        <dbReference type="EMBL" id="KAK6949364.1"/>
    </source>
</evidence>
<sequence>MKNSDVFTSSGYDMVVSVTQKSVNDQIIHLANPDIGTIKTSFILSMEYDEPTDTSVPKFYESYNDVPKGPDGKPLNPLINGNYMPSVLVEHSGTDIVLILHFDQGSAWLRDMNSGRLKQWDMADWQYGISISLDFAGIGRAELQAGKSAPQIVIDKLTKFVSAGFSVAQMFVNFESTDLVNFNPIHTKVNQATEAAKQGFVFVMTSYLQYFKEHPKSNPFILGYTISDQRSQPPPDENVPPSLKPIGQTFSLYFDPKDQYRSTINFVLNTEASEKKYLGVGTHPTPGNFDYNWIEPQEQCDGKMIYSSFSFYESLILRPFYESFSSKFAERFENTNLKIPPTPSYKDAKSGVGANVSFQIAKVEAGDDQYTNQYSVSVSNPSESRIDIRFSGKISFQKTARKDLICQAVAWASNEMNWSAYITLTQTKDKDGKVIIQVKASDPEVSDNHPSHGQNTCADIWQEVAKIIGTILDVLKAIFTLGINADNFFSKLFLELVSPNVGRLPGPSAFVGSLDSNINSTFMLPAGQVFFSKKPEIDNDGDFSVELTYKTDTYHLTDEASFYSMATELEYQYEETPFSRIISVPNIEDVCMAAEVARKTKLLDATGNGPEKIAMSPSPLAAPMIDTITLNAATTQHNDGLKATVSSELMSNIQQAMPVAPSSTFDVVKDNVGNPLIFTIGSEGSFQILQSTSGKNPDGWSSTDLLNSFRNHSRAVEFDVTQDTKGRISLAFILQRKDATGTDVFFASMLSNNVVEWNLSKFSSLVTKVDGLDKSFTGRHIQVGSSDDDSKPQIVVVGDAHGSRHYYQVNSGTNVAIRVEFPEGLDVNDNSLFGLQMGFNFGQRANYFLYGLGESVSLIAKTIGDDKQGSLSYDYSPGNTHLPEAYQHLAYSSIAVSTSRAEVKNPSSDIFIGAATGLYRIPNGRADLMEQVTGAIKDVRQVKIAKEDSGEMSLWVEASPSSLYLVRGKRQEKHVVEWGEPVLFAKNVLHVAPLRVVKSSNGPSSNEVFTLDTGLTVTHYWQDPSSTLWNHKTARVGQSDYVVNFNSFTTQFHLGDGLGVPVRTKVKITSSEWQYATVNGLVYSLDSHVPAEVETDEFGDITIISAASDVAPAVIHISSDAFKETLSIFPNGKVHSHLLSITDGETLRAARTQDGKPVLPSDISEDVSNGIARSLSKIRESVGDSFPPHKYGNIFTAVETPNDVTGAAIKHDLRAKISLSTTDEDFSLGFGTKDGSWAVFSDEELEEVKQNAPLHVESWTDIFGDIWHWLENAFHDVVKVIEDGVVKLANGVKFIISKVGEVFEFVLHIGDKILRLVLDTLVTIYKGLNFLLKLVGIDLDKVLAWFGHLLGWDHIWATHKVIAETSKTFLDYGVAEATTLIESTRAEIKSIFATIEKDVKDLSLPPEFGSLTISSMKQTAAEEEKGKPDISEMTPAVNMTTYHLRHAAPLNKEDEIPATTEDSDPSNPISRLFEDVFRPIWATIEGKLKQTGTDLVALLTNGTMADLQRICVDFADIIISALATFVDGVLKLVEDIIVDLKSEMEKTIDAPIFGALYEFVCGLMGEKEPVTILNLASLIAAIPATTVAKIATGSTPDQWCEGVKLSNVPEALADVVKSLNPALAMASTGTDGAKLKLDLKDANENDQDFECPKALRIISYLQGIVAPICAVGANLSWLFSVAPSGVRPVKMSSLALSTLCKRLGNLKIIFSMPVPKDKQEWWAYCCRWVAWIVPGVFNLVLDVLPTEANNLLGFVVNVVCLILSLVTDAGEKAHWSNWLTDIASNTGGAVSSVGKIIEQHPVILAGMGISTVIGGGGSFIRTAIAIGNDDVWRANNVGGS</sequence>
<dbReference type="EMBL" id="JBANMG010000009">
    <property type="protein sequence ID" value="KAK6949364.1"/>
    <property type="molecule type" value="Genomic_DNA"/>
</dbReference>
<reference evidence="1 2" key="1">
    <citation type="journal article" date="2024" name="Front Chem Biol">
        <title>Unveiling the potential of Daldinia eschscholtzii MFLUCC 19-0629 through bioactivity and bioinformatics studies for enhanced sustainable agriculture production.</title>
        <authorList>
            <person name="Brooks S."/>
            <person name="Weaver J.A."/>
            <person name="Klomchit A."/>
            <person name="Alharthi S.A."/>
            <person name="Onlamun T."/>
            <person name="Nurani R."/>
            <person name="Vong T.K."/>
            <person name="Alberti F."/>
            <person name="Greco C."/>
        </authorList>
    </citation>
    <scope>NUCLEOTIDE SEQUENCE [LARGE SCALE GENOMIC DNA]</scope>
    <source>
        <strain evidence="1">MFLUCC 19-0629</strain>
    </source>
</reference>
<organism evidence="1 2">
    <name type="scientific">Daldinia eschscholtzii</name>
    <dbReference type="NCBI Taxonomy" id="292717"/>
    <lineage>
        <taxon>Eukaryota</taxon>
        <taxon>Fungi</taxon>
        <taxon>Dikarya</taxon>
        <taxon>Ascomycota</taxon>
        <taxon>Pezizomycotina</taxon>
        <taxon>Sordariomycetes</taxon>
        <taxon>Xylariomycetidae</taxon>
        <taxon>Xylariales</taxon>
        <taxon>Hypoxylaceae</taxon>
        <taxon>Daldinia</taxon>
    </lineage>
</organism>
<proteinExistence type="predicted"/>
<gene>
    <name evidence="1" type="ORF">Daesc_009439</name>
</gene>
<evidence type="ECO:0000313" key="2">
    <source>
        <dbReference type="Proteomes" id="UP001369815"/>
    </source>
</evidence>
<protein>
    <submittedName>
        <fullName evidence="1">Uncharacterized protein</fullName>
    </submittedName>
</protein>
<dbReference type="Proteomes" id="UP001369815">
    <property type="component" value="Unassembled WGS sequence"/>
</dbReference>
<name>A0AAX6MA78_9PEZI</name>
<comment type="caution">
    <text evidence="1">The sequence shown here is derived from an EMBL/GenBank/DDBJ whole genome shotgun (WGS) entry which is preliminary data.</text>
</comment>
<accession>A0AAX6MA78</accession>